<sequence>MSQTTSPNVNASFERLVAAPYRSYADLVLEYCQKLSAAQNDAIRAGTDLGMAQARTWLEARDIESFQLVVESQQKTSQDVSERFKGDADRIVALSREYAQKGQQLVQKNLKSLTANAS</sequence>
<dbReference type="Proteomes" id="UP000198693">
    <property type="component" value="Unassembled WGS sequence"/>
</dbReference>
<dbReference type="Pfam" id="PF09361">
    <property type="entry name" value="Phasin_2"/>
    <property type="match status" value="1"/>
</dbReference>
<evidence type="ECO:0000313" key="2">
    <source>
        <dbReference type="EMBL" id="SFU76273.1"/>
    </source>
</evidence>
<gene>
    <name evidence="2" type="ORF">SAMN04487955_10827</name>
</gene>
<dbReference type="InterPro" id="IPR018968">
    <property type="entry name" value="Phasin"/>
</dbReference>
<protein>
    <submittedName>
        <fullName evidence="2">Phasin family protein</fullName>
    </submittedName>
</protein>
<accession>A0A1I7ITK8</accession>
<feature type="domain" description="Phasin" evidence="1">
    <location>
        <begin position="20"/>
        <end position="109"/>
    </location>
</feature>
<evidence type="ECO:0000313" key="3">
    <source>
        <dbReference type="Proteomes" id="UP000198693"/>
    </source>
</evidence>
<keyword evidence="3" id="KW-1185">Reference proteome</keyword>
<dbReference type="AlphaFoldDB" id="A0A1I7ITK8"/>
<dbReference type="STRING" id="463301.SAMN04487955_10827"/>
<proteinExistence type="predicted"/>
<dbReference type="OrthoDB" id="8611311at2"/>
<organism evidence="2 3">
    <name type="scientific">Halomonas korlensis</name>
    <dbReference type="NCBI Taxonomy" id="463301"/>
    <lineage>
        <taxon>Bacteria</taxon>
        <taxon>Pseudomonadati</taxon>
        <taxon>Pseudomonadota</taxon>
        <taxon>Gammaproteobacteria</taxon>
        <taxon>Oceanospirillales</taxon>
        <taxon>Halomonadaceae</taxon>
        <taxon>Halomonas</taxon>
    </lineage>
</organism>
<reference evidence="3" key="1">
    <citation type="submission" date="2016-10" db="EMBL/GenBank/DDBJ databases">
        <authorList>
            <person name="Varghese N."/>
            <person name="Submissions S."/>
        </authorList>
    </citation>
    <scope>NUCLEOTIDE SEQUENCE [LARGE SCALE GENOMIC DNA]</scope>
    <source>
        <strain evidence="3">CGMCC 1.6981</strain>
    </source>
</reference>
<evidence type="ECO:0000259" key="1">
    <source>
        <dbReference type="Pfam" id="PF09361"/>
    </source>
</evidence>
<dbReference type="EMBL" id="FPBP01000008">
    <property type="protein sequence ID" value="SFU76273.1"/>
    <property type="molecule type" value="Genomic_DNA"/>
</dbReference>
<name>A0A1I7ITK8_9GAMM</name>
<dbReference type="RefSeq" id="WP_089796061.1">
    <property type="nucleotide sequence ID" value="NZ_FPBP01000008.1"/>
</dbReference>